<sequence>MSDDTSPLERPSAELAEAIREAARLLPSSDTDGRRLRGFGTGDEAVLDAADRATATRILREVFLREPDRSLATAHALEVAACQVVSNALQPDEEQDRMTLAFSRLAAATSDALGEPMPGWAAAVLQAHADAESARQAADRTRLRLEELLMARRGA</sequence>
<comment type="caution">
    <text evidence="1">The sequence shown here is derived from an EMBL/GenBank/DDBJ whole genome shotgun (WGS) entry which is preliminary data.</text>
</comment>
<reference evidence="1 2" key="1">
    <citation type="submission" date="2019-09" db="EMBL/GenBank/DDBJ databases">
        <title>Genome sequence of Rhodovastum atsumiense, a diverse member of the Acetobacteraceae family of non-sulfur purple photosynthetic bacteria.</title>
        <authorList>
            <person name="Meyer T."/>
            <person name="Kyndt J."/>
        </authorList>
    </citation>
    <scope>NUCLEOTIDE SEQUENCE [LARGE SCALE GENOMIC DNA]</scope>
    <source>
        <strain evidence="1 2">DSM 21279</strain>
    </source>
</reference>
<name>A0A5M6ILL1_9PROT</name>
<proteinExistence type="predicted"/>
<evidence type="ECO:0000313" key="2">
    <source>
        <dbReference type="Proteomes" id="UP000325255"/>
    </source>
</evidence>
<organism evidence="1 2">
    <name type="scientific">Rhodovastum atsumiense</name>
    <dbReference type="NCBI Taxonomy" id="504468"/>
    <lineage>
        <taxon>Bacteria</taxon>
        <taxon>Pseudomonadati</taxon>
        <taxon>Pseudomonadota</taxon>
        <taxon>Alphaproteobacteria</taxon>
        <taxon>Acetobacterales</taxon>
        <taxon>Acetobacteraceae</taxon>
        <taxon>Rhodovastum</taxon>
    </lineage>
</organism>
<gene>
    <name evidence="1" type="ORF">F1189_25650</name>
</gene>
<accession>A0A5M6ILL1</accession>
<dbReference type="RefSeq" id="WP_150044233.1">
    <property type="nucleotide sequence ID" value="NZ_OW485601.1"/>
</dbReference>
<keyword evidence="2" id="KW-1185">Reference proteome</keyword>
<protein>
    <submittedName>
        <fullName evidence="1">Uncharacterized protein</fullName>
    </submittedName>
</protein>
<dbReference type="EMBL" id="VWPK01000058">
    <property type="protein sequence ID" value="KAA5609160.1"/>
    <property type="molecule type" value="Genomic_DNA"/>
</dbReference>
<evidence type="ECO:0000313" key="1">
    <source>
        <dbReference type="EMBL" id="KAA5609160.1"/>
    </source>
</evidence>
<dbReference type="Proteomes" id="UP000325255">
    <property type="component" value="Unassembled WGS sequence"/>
</dbReference>
<dbReference type="AlphaFoldDB" id="A0A5M6ILL1"/>